<dbReference type="Pfam" id="PF18962">
    <property type="entry name" value="Por_Secre_tail"/>
    <property type="match status" value="1"/>
</dbReference>
<keyword evidence="2 4" id="KW-0732">Signal</keyword>
<evidence type="ECO:0000313" key="7">
    <source>
        <dbReference type="Proteomes" id="UP001139461"/>
    </source>
</evidence>
<reference evidence="6" key="1">
    <citation type="submission" date="2021-09" db="EMBL/GenBank/DDBJ databases">
        <title>Genome of Aequorivita sp. strain F47161.</title>
        <authorList>
            <person name="Wang Y."/>
        </authorList>
    </citation>
    <scope>NUCLEOTIDE SEQUENCE</scope>
    <source>
        <strain evidence="6">F47161</strain>
    </source>
</reference>
<evidence type="ECO:0000256" key="4">
    <source>
        <dbReference type="SAM" id="SignalP"/>
    </source>
</evidence>
<evidence type="ECO:0000256" key="3">
    <source>
        <dbReference type="ARBA" id="ARBA00022737"/>
    </source>
</evidence>
<feature type="chain" id="PRO_5041000828" evidence="4">
    <location>
        <begin position="24"/>
        <end position="375"/>
    </location>
</feature>
<evidence type="ECO:0000256" key="2">
    <source>
        <dbReference type="ARBA" id="ARBA00022729"/>
    </source>
</evidence>
<gene>
    <name evidence="6" type="ORF">K8089_06420</name>
</gene>
<dbReference type="GO" id="GO:0035591">
    <property type="term" value="F:signaling adaptor activity"/>
    <property type="evidence" value="ECO:0007669"/>
    <property type="project" value="TreeGrafter"/>
</dbReference>
<dbReference type="SUPFAM" id="SSF52058">
    <property type="entry name" value="L domain-like"/>
    <property type="match status" value="1"/>
</dbReference>
<dbReference type="Gene3D" id="3.80.10.10">
    <property type="entry name" value="Ribonuclease Inhibitor"/>
    <property type="match status" value="1"/>
</dbReference>
<name>A0A9X1U2W3_9FLAO</name>
<dbReference type="EMBL" id="JAIRBA010000009">
    <property type="protein sequence ID" value="MCG2418652.1"/>
    <property type="molecule type" value="Genomic_DNA"/>
</dbReference>
<dbReference type="AlphaFoldDB" id="A0A9X1U2W3"/>
<dbReference type="NCBIfam" id="TIGR04183">
    <property type="entry name" value="Por_Secre_tail"/>
    <property type="match status" value="1"/>
</dbReference>
<dbReference type="InterPro" id="IPR032675">
    <property type="entry name" value="LRR_dom_sf"/>
</dbReference>
<feature type="domain" description="Secretion system C-terminal sorting" evidence="5">
    <location>
        <begin position="306"/>
        <end position="374"/>
    </location>
</feature>
<protein>
    <submittedName>
        <fullName evidence="6">T9SS type A sorting domain-containing protein</fullName>
    </submittedName>
</protein>
<evidence type="ECO:0000256" key="1">
    <source>
        <dbReference type="ARBA" id="ARBA00022614"/>
    </source>
</evidence>
<feature type="signal peptide" evidence="4">
    <location>
        <begin position="1"/>
        <end position="23"/>
    </location>
</feature>
<dbReference type="Proteomes" id="UP001139461">
    <property type="component" value="Unassembled WGS sequence"/>
</dbReference>
<dbReference type="PANTHER" id="PTHR47566">
    <property type="match status" value="1"/>
</dbReference>
<keyword evidence="7" id="KW-1185">Reference proteome</keyword>
<accession>A0A9X1U2W3</accession>
<sequence>MKKATLFFLFLATTMVCYPQYTAVPDPNLEDFLEANGMGDGVPGNGLVLTANIENVTELVLPFNGNITDITGVEDFISLEYLDASFNGISSVDFSHNNQLKTLIFAFNPLLELDVSMNVNLEYLNCQSNQLTSLLLNSENLVHIDCFENHLTVLDLANLPALIELNCNENQISALDLSQNLLLQKLSCAANDLSLLDTTNNAALFYLLCGYNNIESLDLTQNPALTLLLAPFMPPLNHLDLRNGNNENIGSFNVYGTDNLQCIFVDDASATYLDDWYKDPFTTFVNNEAECDALGNQEFVMAPFKIFPNPAKTYFNISSKVEGEYSLISVQGKIVRSGTLNIGLSRIPVDGLLSGLYFLRVITANGTAIQKIVVE</sequence>
<organism evidence="6 7">
    <name type="scientific">Aequorivita vitellina</name>
    <dbReference type="NCBI Taxonomy" id="2874475"/>
    <lineage>
        <taxon>Bacteria</taxon>
        <taxon>Pseudomonadati</taxon>
        <taxon>Bacteroidota</taxon>
        <taxon>Flavobacteriia</taxon>
        <taxon>Flavobacteriales</taxon>
        <taxon>Flavobacteriaceae</taxon>
        <taxon>Aequorivita</taxon>
    </lineage>
</organism>
<comment type="caution">
    <text evidence="6">The sequence shown here is derived from an EMBL/GenBank/DDBJ whole genome shotgun (WGS) entry which is preliminary data.</text>
</comment>
<evidence type="ECO:0000313" key="6">
    <source>
        <dbReference type="EMBL" id="MCG2418652.1"/>
    </source>
</evidence>
<keyword evidence="1" id="KW-0433">Leucine-rich repeat</keyword>
<dbReference type="InterPro" id="IPR052574">
    <property type="entry name" value="CDIRP"/>
</dbReference>
<evidence type="ECO:0000259" key="5">
    <source>
        <dbReference type="Pfam" id="PF18962"/>
    </source>
</evidence>
<dbReference type="PANTHER" id="PTHR47566:SF1">
    <property type="entry name" value="PROTEIN NUD1"/>
    <property type="match status" value="1"/>
</dbReference>
<dbReference type="RefSeq" id="WP_237602461.1">
    <property type="nucleotide sequence ID" value="NZ_JAIRBA010000009.1"/>
</dbReference>
<dbReference type="InterPro" id="IPR026444">
    <property type="entry name" value="Secre_tail"/>
</dbReference>
<proteinExistence type="predicted"/>
<keyword evidence="3" id="KW-0677">Repeat</keyword>